<evidence type="ECO:0000256" key="7">
    <source>
        <dbReference type="ARBA" id="ARBA00022679"/>
    </source>
</evidence>
<dbReference type="InterPro" id="IPR033248">
    <property type="entry name" value="Transketolase_C"/>
</dbReference>
<evidence type="ECO:0000256" key="9">
    <source>
        <dbReference type="ARBA" id="ARBA00022842"/>
    </source>
</evidence>
<proteinExistence type="inferred from homology"/>
<dbReference type="eggNOG" id="COG1154">
    <property type="taxonomic scope" value="Bacteria"/>
</dbReference>
<dbReference type="UniPathway" id="UPA00064">
    <property type="reaction ID" value="UER00091"/>
</dbReference>
<evidence type="ECO:0000256" key="11">
    <source>
        <dbReference type="ARBA" id="ARBA00023052"/>
    </source>
</evidence>
<evidence type="ECO:0000313" key="14">
    <source>
        <dbReference type="EMBL" id="EGN56155.1"/>
    </source>
</evidence>
<feature type="domain" description="Transketolase-like pyrimidine-binding" evidence="13">
    <location>
        <begin position="279"/>
        <end position="444"/>
    </location>
</feature>
<dbReference type="GO" id="GO:0046872">
    <property type="term" value="F:metal ion binding"/>
    <property type="evidence" value="ECO:0007669"/>
    <property type="project" value="UniProtKB-KW"/>
</dbReference>
<dbReference type="STRING" id="688246.Premu_0682"/>
<dbReference type="SUPFAM" id="SSF52922">
    <property type="entry name" value="TK C-terminal domain-like"/>
    <property type="match status" value="1"/>
</dbReference>
<dbReference type="FunFam" id="3.40.50.970:FF:000010">
    <property type="entry name" value="1-deoxy-D-xylulose-5-phosphate synthase"/>
    <property type="match status" value="1"/>
</dbReference>
<comment type="cofactor">
    <cofactor evidence="1">
        <name>Mg(2+)</name>
        <dbReference type="ChEBI" id="CHEBI:18420"/>
    </cofactor>
</comment>
<dbReference type="InterPro" id="IPR009014">
    <property type="entry name" value="Transketo_C/PFOR_II"/>
</dbReference>
<keyword evidence="7 14" id="KW-0808">Transferase</keyword>
<keyword evidence="11" id="KW-0786">Thiamine pyrophosphate</keyword>
<gene>
    <name evidence="14" type="ORF">Premu_0682</name>
</gene>
<dbReference type="CDD" id="cd02007">
    <property type="entry name" value="TPP_DXS"/>
    <property type="match status" value="1"/>
</dbReference>
<dbReference type="GO" id="GO:0016114">
    <property type="term" value="P:terpenoid biosynthetic process"/>
    <property type="evidence" value="ECO:0007669"/>
    <property type="project" value="InterPro"/>
</dbReference>
<dbReference type="InterPro" id="IPR029061">
    <property type="entry name" value="THDP-binding"/>
</dbReference>
<keyword evidence="8" id="KW-0479">Metal-binding</keyword>
<dbReference type="CDD" id="cd07033">
    <property type="entry name" value="TPP_PYR_DXS_TK_like"/>
    <property type="match status" value="1"/>
</dbReference>
<dbReference type="Pfam" id="PF02779">
    <property type="entry name" value="Transket_pyr"/>
    <property type="match status" value="1"/>
</dbReference>
<name>F8N674_9BACT</name>
<protein>
    <recommendedName>
        <fullName evidence="6">1-deoxy-D-xylulose-5-phosphate synthase</fullName>
        <ecNumber evidence="6">2.2.1.7</ecNumber>
    </recommendedName>
</protein>
<dbReference type="NCBIfam" id="NF003933">
    <property type="entry name" value="PRK05444.2-2"/>
    <property type="match status" value="1"/>
</dbReference>
<dbReference type="SUPFAM" id="SSF52518">
    <property type="entry name" value="Thiamin diphosphate-binding fold (THDP-binding)"/>
    <property type="match status" value="2"/>
</dbReference>
<evidence type="ECO:0000256" key="4">
    <source>
        <dbReference type="ARBA" id="ARBA00011081"/>
    </source>
</evidence>
<dbReference type="InterPro" id="IPR005475">
    <property type="entry name" value="Transketolase-like_Pyr-bd"/>
</dbReference>
<keyword evidence="9" id="KW-0460">Magnesium</keyword>
<dbReference type="HOGENOM" id="CLU_009227_1_4_10"/>
<comment type="subunit">
    <text evidence="5">Homodimer.</text>
</comment>
<dbReference type="Gene3D" id="3.40.50.970">
    <property type="match status" value="2"/>
</dbReference>
<dbReference type="RefSeq" id="WP_007573115.1">
    <property type="nucleotide sequence ID" value="NZ_BPTS01000001.1"/>
</dbReference>
<accession>F8N674</accession>
<dbReference type="GO" id="GO:0008661">
    <property type="term" value="F:1-deoxy-D-xylulose-5-phosphate synthase activity"/>
    <property type="evidence" value="ECO:0007669"/>
    <property type="project" value="UniProtKB-EC"/>
</dbReference>
<comment type="cofactor">
    <cofactor evidence="2">
        <name>thiamine diphosphate</name>
        <dbReference type="ChEBI" id="CHEBI:58937"/>
    </cofactor>
</comment>
<dbReference type="PANTHER" id="PTHR43322">
    <property type="entry name" value="1-D-DEOXYXYLULOSE 5-PHOSPHATE SYNTHASE-RELATED"/>
    <property type="match status" value="1"/>
</dbReference>
<sequence>MYLENINSPKDIKKFSIGQLQALATEIRQGILNRVSHHGGHVGPNLGFVEATIALHYVFNAPEDKLVFDVSHQSYPHKMLTGRANGFLNVADMNAISGYSSPRENAEYDNFEIGHTSTSIALSTGLQKGRDLLGSKENVIAVIGDGSLSGGEAFEGLDTAVELGTNIIIVVNDNEMSIAENHGGLYKNLKLLRETDGKAELNFFRAMGLDYHYVAQGNDIAALISAFKEVKDIDHPVVVHIHTEKGHGYTPATVNKERWHWSVPFHISDGTPLQEPKGKSMDQLLGDWLYKKLQQDPKLVLITAGTPASFGFTRERREAAGKQFVDTGIAEEEAVALASGLAKRGAHPVFSDYATFFQRTYDQLAQDLAVNGNPAVFNILGATVYGMNDFTHICFFDIPMLSHIPNLHYLAPTTYEELIAMEDWAIQQDRYSVAIRVPEGPVCHATEEVDSDYSDINRFKVAHRGSQVAVIAVGNLFQKGGHVCKLLANKGIDATLINPRWLSGIDTSLLDSLLNDHSLVVTLEDGSLDGGFGERICRHYGPSEMQVLNFGIKKALYDRYDVNELLKENHLEDQQIVDDIMQILPQNNQSI</sequence>
<evidence type="ECO:0000313" key="15">
    <source>
        <dbReference type="Proteomes" id="UP000002772"/>
    </source>
</evidence>
<dbReference type="Pfam" id="PF02780">
    <property type="entry name" value="Transketolase_C"/>
    <property type="match status" value="1"/>
</dbReference>
<evidence type="ECO:0000256" key="8">
    <source>
        <dbReference type="ARBA" id="ARBA00022723"/>
    </source>
</evidence>
<evidence type="ECO:0000256" key="10">
    <source>
        <dbReference type="ARBA" id="ARBA00022977"/>
    </source>
</evidence>
<dbReference type="PANTHER" id="PTHR43322:SF1">
    <property type="entry name" value="1-DEOXY-D-XYLULOSE-5-PHOSPHATE SYNTHASE"/>
    <property type="match status" value="1"/>
</dbReference>
<keyword evidence="12" id="KW-0414">Isoprene biosynthesis</keyword>
<comment type="similarity">
    <text evidence="4">Belongs to the transketolase family. DXPS subfamily.</text>
</comment>
<evidence type="ECO:0000256" key="2">
    <source>
        <dbReference type="ARBA" id="ARBA00001964"/>
    </source>
</evidence>
<dbReference type="AlphaFoldDB" id="F8N674"/>
<dbReference type="InterPro" id="IPR005477">
    <property type="entry name" value="Dxylulose-5-P_synthase"/>
</dbReference>
<evidence type="ECO:0000256" key="1">
    <source>
        <dbReference type="ARBA" id="ARBA00001946"/>
    </source>
</evidence>
<dbReference type="GO" id="GO:0005829">
    <property type="term" value="C:cytosol"/>
    <property type="evidence" value="ECO:0007669"/>
    <property type="project" value="TreeGrafter"/>
</dbReference>
<reference evidence="15" key="1">
    <citation type="journal article" date="2011" name="Stand. Genomic Sci.">
        <title>Non-contiguous finished genome sequence of the opportunistic oral pathogen Prevotella multisaccharivorax type strain (PPPA20).</title>
        <authorList>
            <person name="Pati A."/>
            <person name="Gronow S."/>
            <person name="Lu M."/>
            <person name="Lapidus A."/>
            <person name="Nolan M."/>
            <person name="Lucas S."/>
            <person name="Hammon N."/>
            <person name="Deshpande S."/>
            <person name="Cheng J.F."/>
            <person name="Tapia R."/>
            <person name="Han C."/>
            <person name="Goodwin L."/>
            <person name="Pitluck S."/>
            <person name="Liolios K."/>
            <person name="Pagani I."/>
            <person name="Mavromatis K."/>
            <person name="Mikhailova N."/>
            <person name="Huntemann M."/>
            <person name="Chen A."/>
            <person name="Palaniappan K."/>
            <person name="Land M."/>
            <person name="Hauser L."/>
            <person name="Detter J.C."/>
            <person name="Brambilla E.M."/>
            <person name="Rohde M."/>
            <person name="Goker M."/>
            <person name="Woyke T."/>
            <person name="Bristow J."/>
            <person name="Eisen J.A."/>
            <person name="Markowitz V."/>
            <person name="Hugenholtz P."/>
            <person name="Kyrpides N.C."/>
            <person name="Klenk H.P."/>
            <person name="Ivanova N."/>
        </authorList>
    </citation>
    <scope>NUCLEOTIDE SEQUENCE [LARGE SCALE GENOMIC DNA]</scope>
    <source>
        <strain evidence="15">DSM 17128</strain>
    </source>
</reference>
<dbReference type="InterPro" id="IPR049557">
    <property type="entry name" value="Transketolase_CS"/>
</dbReference>
<keyword evidence="15" id="KW-1185">Reference proteome</keyword>
<dbReference type="SMART" id="SM00861">
    <property type="entry name" value="Transket_pyr"/>
    <property type="match status" value="1"/>
</dbReference>
<dbReference type="NCBIfam" id="NF008968">
    <property type="entry name" value="PRK12315.1"/>
    <property type="match status" value="1"/>
</dbReference>
<evidence type="ECO:0000256" key="6">
    <source>
        <dbReference type="ARBA" id="ARBA00013150"/>
    </source>
</evidence>
<dbReference type="EC" id="2.2.1.7" evidence="6"/>
<dbReference type="EMBL" id="GL945017">
    <property type="protein sequence ID" value="EGN56155.1"/>
    <property type="molecule type" value="Genomic_DNA"/>
</dbReference>
<dbReference type="GO" id="GO:0009228">
    <property type="term" value="P:thiamine biosynthetic process"/>
    <property type="evidence" value="ECO:0007669"/>
    <property type="project" value="UniProtKB-KW"/>
</dbReference>
<comment type="pathway">
    <text evidence="3">Metabolic intermediate biosynthesis; 1-deoxy-D-xylulose 5-phosphate biosynthesis; 1-deoxy-D-xylulose 5-phosphate from D-glyceraldehyde 3-phosphate and pyruvate: step 1/1.</text>
</comment>
<evidence type="ECO:0000256" key="5">
    <source>
        <dbReference type="ARBA" id="ARBA00011738"/>
    </source>
</evidence>
<dbReference type="Gene3D" id="3.40.50.920">
    <property type="match status" value="1"/>
</dbReference>
<dbReference type="GO" id="GO:0019288">
    <property type="term" value="P:isopentenyl diphosphate biosynthetic process, methylerythritol 4-phosphate pathway"/>
    <property type="evidence" value="ECO:0007669"/>
    <property type="project" value="TreeGrafter"/>
</dbReference>
<organism evidence="14 15">
    <name type="scientific">Hallella multisaccharivorax DSM 17128</name>
    <dbReference type="NCBI Taxonomy" id="688246"/>
    <lineage>
        <taxon>Bacteria</taxon>
        <taxon>Pseudomonadati</taxon>
        <taxon>Bacteroidota</taxon>
        <taxon>Bacteroidia</taxon>
        <taxon>Bacteroidales</taxon>
        <taxon>Prevotellaceae</taxon>
        <taxon>Hallella</taxon>
    </lineage>
</organism>
<dbReference type="OrthoDB" id="9803371at2"/>
<dbReference type="PROSITE" id="PS00801">
    <property type="entry name" value="TRANSKETOLASE_1"/>
    <property type="match status" value="1"/>
</dbReference>
<dbReference type="Pfam" id="PF13292">
    <property type="entry name" value="DXP_synthase_N"/>
    <property type="match status" value="2"/>
</dbReference>
<dbReference type="Proteomes" id="UP000002772">
    <property type="component" value="Unassembled WGS sequence"/>
</dbReference>
<evidence type="ECO:0000256" key="3">
    <source>
        <dbReference type="ARBA" id="ARBA00004980"/>
    </source>
</evidence>
<evidence type="ECO:0000259" key="13">
    <source>
        <dbReference type="SMART" id="SM00861"/>
    </source>
</evidence>
<keyword evidence="10" id="KW-0784">Thiamine biosynthesis</keyword>
<evidence type="ECO:0000256" key="12">
    <source>
        <dbReference type="ARBA" id="ARBA00023229"/>
    </source>
</evidence>